<feature type="domain" description="Thiamine pyrophosphate enzyme N-terminal TPP-binding" evidence="6">
    <location>
        <begin position="4"/>
        <end position="118"/>
    </location>
</feature>
<comment type="similarity">
    <text evidence="1 3">Belongs to the TPP enzyme family.</text>
</comment>
<evidence type="ECO:0000256" key="2">
    <source>
        <dbReference type="ARBA" id="ARBA00023052"/>
    </source>
</evidence>
<evidence type="ECO:0000259" key="5">
    <source>
        <dbReference type="Pfam" id="PF02775"/>
    </source>
</evidence>
<dbReference type="Gene3D" id="3.40.50.970">
    <property type="match status" value="2"/>
</dbReference>
<evidence type="ECO:0000313" key="8">
    <source>
        <dbReference type="Proteomes" id="UP000584642"/>
    </source>
</evidence>
<name>A0ABX2T9I4_9PROT</name>
<dbReference type="InterPro" id="IPR000399">
    <property type="entry name" value="TPP-bd_CS"/>
</dbReference>
<proteinExistence type="inferred from homology"/>
<dbReference type="CDD" id="cd07035">
    <property type="entry name" value="TPP_PYR_POX_like"/>
    <property type="match status" value="1"/>
</dbReference>
<dbReference type="PANTHER" id="PTHR18968:SF129">
    <property type="entry name" value="ACETOLACTATE SYNTHASE"/>
    <property type="match status" value="1"/>
</dbReference>
<evidence type="ECO:0000256" key="1">
    <source>
        <dbReference type="ARBA" id="ARBA00007812"/>
    </source>
</evidence>
<evidence type="ECO:0000259" key="6">
    <source>
        <dbReference type="Pfam" id="PF02776"/>
    </source>
</evidence>
<keyword evidence="2 3" id="KW-0786">Thiamine pyrophosphate</keyword>
<dbReference type="InterPro" id="IPR029035">
    <property type="entry name" value="DHS-like_NAD/FAD-binding_dom"/>
</dbReference>
<dbReference type="SUPFAM" id="SSF52467">
    <property type="entry name" value="DHS-like NAD/FAD-binding domain"/>
    <property type="match status" value="1"/>
</dbReference>
<feature type="domain" description="Thiamine pyrophosphate enzyme TPP-binding" evidence="5">
    <location>
        <begin position="382"/>
        <end position="527"/>
    </location>
</feature>
<dbReference type="Pfam" id="PF02776">
    <property type="entry name" value="TPP_enzyme_N"/>
    <property type="match status" value="1"/>
</dbReference>
<dbReference type="EMBL" id="JABFDB010000009">
    <property type="protein sequence ID" value="NYZ20844.1"/>
    <property type="molecule type" value="Genomic_DNA"/>
</dbReference>
<dbReference type="SUPFAM" id="SSF52518">
    <property type="entry name" value="Thiamin diphosphate-binding fold (THDP-binding)"/>
    <property type="match status" value="2"/>
</dbReference>
<evidence type="ECO:0000259" key="4">
    <source>
        <dbReference type="Pfam" id="PF00205"/>
    </source>
</evidence>
<dbReference type="InterPro" id="IPR011766">
    <property type="entry name" value="TPP_enzyme_TPP-bd"/>
</dbReference>
<keyword evidence="8" id="KW-1185">Reference proteome</keyword>
<protein>
    <submittedName>
        <fullName evidence="7">Thiamine pyrophosphate-binding protein</fullName>
    </submittedName>
</protein>
<dbReference type="Pfam" id="PF02775">
    <property type="entry name" value="TPP_enzyme_C"/>
    <property type="match status" value="1"/>
</dbReference>
<dbReference type="InterPro" id="IPR029061">
    <property type="entry name" value="THDP-binding"/>
</dbReference>
<dbReference type="Pfam" id="PF00205">
    <property type="entry name" value="TPP_enzyme_M"/>
    <property type="match status" value="1"/>
</dbReference>
<organism evidence="7 8">
    <name type="scientific">Azospirillum oleiclasticum</name>
    <dbReference type="NCBI Taxonomy" id="2735135"/>
    <lineage>
        <taxon>Bacteria</taxon>
        <taxon>Pseudomonadati</taxon>
        <taxon>Pseudomonadota</taxon>
        <taxon>Alphaproteobacteria</taxon>
        <taxon>Rhodospirillales</taxon>
        <taxon>Azospirillaceae</taxon>
        <taxon>Azospirillum</taxon>
    </lineage>
</organism>
<dbReference type="InterPro" id="IPR045229">
    <property type="entry name" value="TPP_enz"/>
</dbReference>
<dbReference type="RefSeq" id="WP_180282621.1">
    <property type="nucleotide sequence ID" value="NZ_JABFDB010000009.1"/>
</dbReference>
<dbReference type="PANTHER" id="PTHR18968">
    <property type="entry name" value="THIAMINE PYROPHOSPHATE ENZYMES"/>
    <property type="match status" value="1"/>
</dbReference>
<accession>A0ABX2T9I4</accession>
<sequence>MTTTVADSIATTLHAYGVRFAFGLPGNDVLETIRACEAVGITFVLAKAEPSAAFMADAVYQLTGAPAALIPALGPGIANAVSGIAGAAQERSAMIVLSGEMGTKQMGIYTHQIFDHVALCAPVTKYAAPLNPNRPAQQVAKALDIALSHPAGPVMLNAAADHTRAPAPKEPAFTPPRVLPVALPAEAVATARALLEKARRPLALVGRGALKDGVPEPLRRFLEAWSMPFFATYKAKGVLDDAHPLCLGAVGLSPIVDQENQALVAEADLIVPIGFDPIELRDGWVDAWPVDRACLSIDWAPATHRVFPLGTEAAGDLPTILGQLAPEGGGRKTGWPTERLDRLRAAVAHIVRPRTPDHGISPAALFGAISDRADADWIMTVDVGSHRILANHVIRCRAPGQLMQSNGLGCMGYALPAAVGAQLVHPERPVVAIAGDGCTLMTLGEMAVAAERGLPIVLVVLNDASLSLIKLKQSKMGLDTKSVDFGAPRFDAIAAGFGAVGVRVETIGAFAEALDQAVRSRRFTIIDALVDPREYWEQM</sequence>
<evidence type="ECO:0000313" key="7">
    <source>
        <dbReference type="EMBL" id="NYZ20844.1"/>
    </source>
</evidence>
<dbReference type="PROSITE" id="PS00187">
    <property type="entry name" value="TPP_ENZYMES"/>
    <property type="match status" value="1"/>
</dbReference>
<reference evidence="7 8" key="1">
    <citation type="submission" date="2020-05" db="EMBL/GenBank/DDBJ databases">
        <title>Azospirillum oleiclasticum sp. nov, a nitrogen-fixing and heavy crude oil-emulsifying bacterium isolated from the crude oil of Yumen Oilfield.</title>
        <authorList>
            <person name="Wu D."/>
            <person name="Cai M."/>
            <person name="Zhang X."/>
        </authorList>
    </citation>
    <scope>NUCLEOTIDE SEQUENCE [LARGE SCALE GENOMIC DNA]</scope>
    <source>
        <strain evidence="7 8">ROY-1-1-2</strain>
    </source>
</reference>
<dbReference type="Proteomes" id="UP000584642">
    <property type="component" value="Unassembled WGS sequence"/>
</dbReference>
<evidence type="ECO:0000256" key="3">
    <source>
        <dbReference type="RuleBase" id="RU362132"/>
    </source>
</evidence>
<dbReference type="Gene3D" id="3.40.50.1220">
    <property type="entry name" value="TPP-binding domain"/>
    <property type="match status" value="1"/>
</dbReference>
<gene>
    <name evidence="7" type="ORF">HND93_14110</name>
</gene>
<feature type="domain" description="Thiamine pyrophosphate enzyme central" evidence="4">
    <location>
        <begin position="189"/>
        <end position="303"/>
    </location>
</feature>
<comment type="caution">
    <text evidence="7">The sequence shown here is derived from an EMBL/GenBank/DDBJ whole genome shotgun (WGS) entry which is preliminary data.</text>
</comment>
<dbReference type="InterPro" id="IPR012001">
    <property type="entry name" value="Thiamin_PyroP_enz_TPP-bd_dom"/>
</dbReference>
<dbReference type="InterPro" id="IPR012000">
    <property type="entry name" value="Thiamin_PyroP_enz_cen_dom"/>
</dbReference>